<dbReference type="Gene3D" id="3.40.190.10">
    <property type="entry name" value="Periplasmic binding protein-like II"/>
    <property type="match status" value="2"/>
</dbReference>
<evidence type="ECO:0000256" key="1">
    <source>
        <dbReference type="ARBA" id="ARBA00004418"/>
    </source>
</evidence>
<evidence type="ECO:0000313" key="7">
    <source>
        <dbReference type="Proteomes" id="UP000254889"/>
    </source>
</evidence>
<dbReference type="Pfam" id="PF09084">
    <property type="entry name" value="NMT1"/>
    <property type="match status" value="1"/>
</dbReference>
<dbReference type="InterPro" id="IPR015168">
    <property type="entry name" value="SsuA/THI5"/>
</dbReference>
<keyword evidence="3 4" id="KW-0732">Signal</keyword>
<evidence type="ECO:0000259" key="5">
    <source>
        <dbReference type="Pfam" id="PF09084"/>
    </source>
</evidence>
<evidence type="ECO:0000256" key="2">
    <source>
        <dbReference type="ARBA" id="ARBA00010742"/>
    </source>
</evidence>
<feature type="signal peptide" evidence="4">
    <location>
        <begin position="1"/>
        <end position="21"/>
    </location>
</feature>
<evidence type="ECO:0000256" key="3">
    <source>
        <dbReference type="ARBA" id="ARBA00022729"/>
    </source>
</evidence>
<feature type="domain" description="SsuA/THI5-like" evidence="5">
    <location>
        <begin position="37"/>
        <end position="243"/>
    </location>
</feature>
<name>A0A346A2B2_9HYPH</name>
<sequence>MIRRALALLVITASLAFSAHAQERVRVGAMRQTANGALFLADAQGYFKEEGLEVDMIAYASESDVAEAVAANGVDLGLAAFTPAAFNFVGRGYMKAIAAQVREKRDYEGNVLVASTVAFANGVRSFDALANRTVAIDKLGTLYHYQVGQITRVKHFEPKSITLKTLQNFDAIARAIGTQQVDAALLPPQYARELLTASQARFVGWYSEIDEHQLGAVFASAKAIEGKRAAIEKFVRAYKRGITDYGVLLRLDRGKRVSTEKSRKIATLIARYVYPGKPLGTSAATVEASAYYMDPQGKLDPVEVARQVEWYKAQGLIDQSVDMQGVVDSSFLK</sequence>
<dbReference type="AlphaFoldDB" id="A0A346A2B2"/>
<dbReference type="EMBL" id="CP031417">
    <property type="protein sequence ID" value="AXK83309.1"/>
    <property type="molecule type" value="Genomic_DNA"/>
</dbReference>
<dbReference type="GO" id="GO:0042597">
    <property type="term" value="C:periplasmic space"/>
    <property type="evidence" value="ECO:0007669"/>
    <property type="project" value="UniProtKB-SubCell"/>
</dbReference>
<dbReference type="KEGG" id="ptaw:DW352_23980"/>
<dbReference type="OrthoDB" id="9815602at2"/>
<dbReference type="PANTHER" id="PTHR30024:SF47">
    <property type="entry name" value="TAURINE-BINDING PERIPLASMIC PROTEIN"/>
    <property type="match status" value="1"/>
</dbReference>
<feature type="chain" id="PRO_5016840757" evidence="4">
    <location>
        <begin position="22"/>
        <end position="333"/>
    </location>
</feature>
<comment type="similarity">
    <text evidence="2">Belongs to the bacterial solute-binding protein SsuA/TauA family.</text>
</comment>
<organism evidence="6 7">
    <name type="scientific">Pseudolabrys taiwanensis</name>
    <dbReference type="NCBI Taxonomy" id="331696"/>
    <lineage>
        <taxon>Bacteria</taxon>
        <taxon>Pseudomonadati</taxon>
        <taxon>Pseudomonadota</taxon>
        <taxon>Alphaproteobacteria</taxon>
        <taxon>Hyphomicrobiales</taxon>
        <taxon>Xanthobacteraceae</taxon>
        <taxon>Pseudolabrys</taxon>
    </lineage>
</organism>
<evidence type="ECO:0000313" key="6">
    <source>
        <dbReference type="EMBL" id="AXK83309.1"/>
    </source>
</evidence>
<dbReference type="GO" id="GO:0042918">
    <property type="term" value="P:alkanesulfonate transmembrane transport"/>
    <property type="evidence" value="ECO:0007669"/>
    <property type="project" value="TreeGrafter"/>
</dbReference>
<dbReference type="SUPFAM" id="SSF53850">
    <property type="entry name" value="Periplasmic binding protein-like II"/>
    <property type="match status" value="1"/>
</dbReference>
<dbReference type="RefSeq" id="WP_115693688.1">
    <property type="nucleotide sequence ID" value="NZ_CP031417.1"/>
</dbReference>
<dbReference type="PANTHER" id="PTHR30024">
    <property type="entry name" value="ALIPHATIC SULFONATES-BINDING PROTEIN-RELATED"/>
    <property type="match status" value="1"/>
</dbReference>
<evidence type="ECO:0000256" key="4">
    <source>
        <dbReference type="SAM" id="SignalP"/>
    </source>
</evidence>
<keyword evidence="7" id="KW-1185">Reference proteome</keyword>
<reference evidence="6 7" key="1">
    <citation type="submission" date="2018-07" db="EMBL/GenBank/DDBJ databases">
        <authorList>
            <person name="Quirk P.G."/>
            <person name="Krulwich T.A."/>
        </authorList>
    </citation>
    <scope>NUCLEOTIDE SEQUENCE [LARGE SCALE GENOMIC DNA]</scope>
    <source>
        <strain evidence="6 7">CC-BB4</strain>
    </source>
</reference>
<dbReference type="Proteomes" id="UP000254889">
    <property type="component" value="Chromosome"/>
</dbReference>
<gene>
    <name evidence="6" type="ORF">DW352_23980</name>
</gene>
<protein>
    <submittedName>
        <fullName evidence="6">ABC transporter substrate-binding protein</fullName>
    </submittedName>
</protein>
<accession>A0A346A2B2</accession>
<proteinExistence type="inferred from homology"/>
<comment type="subcellular location">
    <subcellularLocation>
        <location evidence="1">Periplasm</location>
    </subcellularLocation>
</comment>